<keyword evidence="4 7" id="KW-0812">Transmembrane</keyword>
<evidence type="ECO:0000313" key="8">
    <source>
        <dbReference type="EMBL" id="QDB64120.1"/>
    </source>
</evidence>
<comment type="subcellular location">
    <subcellularLocation>
        <location evidence="1">Membrane</location>
        <topology evidence="1">Multi-pass membrane protein</topology>
    </subcellularLocation>
</comment>
<dbReference type="NCBIfam" id="NF004323">
    <property type="entry name" value="PRK05715.1-5"/>
    <property type="match status" value="1"/>
</dbReference>
<dbReference type="HAMAP" id="MF_01456">
    <property type="entry name" value="NDH1_NuoK"/>
    <property type="match status" value="1"/>
</dbReference>
<organism evidence="8">
    <name type="scientific">Dictyopteris divaricata</name>
    <dbReference type="NCBI Taxonomy" id="156996"/>
    <lineage>
        <taxon>Eukaryota</taxon>
        <taxon>Sar</taxon>
        <taxon>Stramenopiles</taxon>
        <taxon>Ochrophyta</taxon>
        <taxon>PX clade</taxon>
        <taxon>Phaeophyceae</taxon>
        <taxon>Dictyotales</taxon>
        <taxon>Dictyotaceae</taxon>
        <taxon>Dictyopteris</taxon>
    </lineage>
</organism>
<dbReference type="PANTHER" id="PTHR11434:SF16">
    <property type="entry name" value="NADH-UBIQUINONE OXIDOREDUCTASE CHAIN 4L"/>
    <property type="match status" value="1"/>
</dbReference>
<dbReference type="RefSeq" id="YP_009672635.1">
    <property type="nucleotide sequence ID" value="NC_043845.1"/>
</dbReference>
<name>A0A4Y5T8D2_9PHAE</name>
<dbReference type="Gene3D" id="1.10.287.3510">
    <property type="match status" value="1"/>
</dbReference>
<dbReference type="GeneID" id="40880691"/>
<comment type="similarity">
    <text evidence="2">Belongs to the complex I subunit 4L family.</text>
</comment>
<dbReference type="FunFam" id="1.10.287.3510:FF:000001">
    <property type="entry name" value="NADH-quinone oxidoreductase subunit K"/>
    <property type="match status" value="1"/>
</dbReference>
<evidence type="ECO:0000256" key="6">
    <source>
        <dbReference type="ARBA" id="ARBA00023136"/>
    </source>
</evidence>
<keyword evidence="3" id="KW-0813">Transport</keyword>
<proteinExistence type="inferred from homology"/>
<dbReference type="InterPro" id="IPR001133">
    <property type="entry name" value="NADH_UbQ_OxRdtase_chain4L/K"/>
</dbReference>
<feature type="transmembrane region" description="Helical" evidence="7">
    <location>
        <begin position="30"/>
        <end position="53"/>
    </location>
</feature>
<evidence type="ECO:0000256" key="1">
    <source>
        <dbReference type="ARBA" id="ARBA00004141"/>
    </source>
</evidence>
<keyword evidence="6 7" id="KW-0472">Membrane</keyword>
<dbReference type="Pfam" id="PF00420">
    <property type="entry name" value="Oxidored_q2"/>
    <property type="match status" value="1"/>
</dbReference>
<dbReference type="GO" id="GO:0042773">
    <property type="term" value="P:ATP synthesis coupled electron transport"/>
    <property type="evidence" value="ECO:0007669"/>
    <property type="project" value="InterPro"/>
</dbReference>
<dbReference type="NCBIfam" id="NF004320">
    <property type="entry name" value="PRK05715.1-2"/>
    <property type="match status" value="1"/>
</dbReference>
<sequence>MSIVQLSYITSLMFFIGIAGVVFNRTNILAVLMSLEISLFSISLNFLIFSVYLDDIIGQIFALFILTVAACESSIGLAIILVYYRVRGSIRVDQASLLKS</sequence>
<evidence type="ECO:0000256" key="4">
    <source>
        <dbReference type="ARBA" id="ARBA00022692"/>
    </source>
</evidence>
<keyword evidence="5 7" id="KW-1133">Transmembrane helix</keyword>
<evidence type="ECO:0000256" key="2">
    <source>
        <dbReference type="ARBA" id="ARBA00010519"/>
    </source>
</evidence>
<evidence type="ECO:0000256" key="7">
    <source>
        <dbReference type="SAM" id="Phobius"/>
    </source>
</evidence>
<feature type="transmembrane region" description="Helical" evidence="7">
    <location>
        <begin position="59"/>
        <end position="84"/>
    </location>
</feature>
<dbReference type="AlphaFoldDB" id="A0A4Y5T8D2"/>
<evidence type="ECO:0000256" key="5">
    <source>
        <dbReference type="ARBA" id="ARBA00022989"/>
    </source>
</evidence>
<dbReference type="EMBL" id="MG940856">
    <property type="protein sequence ID" value="QDB64120.1"/>
    <property type="molecule type" value="Genomic_DNA"/>
</dbReference>
<evidence type="ECO:0000256" key="3">
    <source>
        <dbReference type="ARBA" id="ARBA00022448"/>
    </source>
</evidence>
<gene>
    <name evidence="8" type="primary">nad4L</name>
    <name evidence="8" type="ORF">DicdiMp11</name>
</gene>
<protein>
    <submittedName>
        <fullName evidence="8">NADH dehydrogenase subunit 4L</fullName>
    </submittedName>
</protein>
<feature type="transmembrane region" description="Helical" evidence="7">
    <location>
        <begin position="6"/>
        <end position="23"/>
    </location>
</feature>
<dbReference type="InterPro" id="IPR039428">
    <property type="entry name" value="NUOK/Mnh_C1-like"/>
</dbReference>
<keyword evidence="8" id="KW-0496">Mitochondrion</keyword>
<reference evidence="8" key="1">
    <citation type="journal article" date="2019" name="J. Mol. Evol.">
        <title>Understanding the Evolution of Mitochondrial Genomes in Phaeophyceae Inferred from Mitogenomes of Ishige okamurae (Ishigeales) and Dictyopteris divaricata (Dictyotales).</title>
        <authorList>
            <person name="Liu F."/>
            <person name="Zhang Y."/>
            <person name="Bi Y."/>
            <person name="Chen W."/>
            <person name="Moejes F.W."/>
        </authorList>
    </citation>
    <scope>NUCLEOTIDE SEQUENCE</scope>
</reference>
<dbReference type="GO" id="GO:0016651">
    <property type="term" value="F:oxidoreductase activity, acting on NAD(P)H"/>
    <property type="evidence" value="ECO:0007669"/>
    <property type="project" value="InterPro"/>
</dbReference>
<dbReference type="NCBIfam" id="NF004321">
    <property type="entry name" value="PRK05715.1-3"/>
    <property type="match status" value="1"/>
</dbReference>
<dbReference type="PANTHER" id="PTHR11434">
    <property type="entry name" value="NADH-UBIQUINONE OXIDOREDUCTASE SUBUNIT ND4L"/>
    <property type="match status" value="1"/>
</dbReference>
<accession>A0A4Y5T8D2</accession>
<geneLocation type="mitochondrion" evidence="8"/>
<dbReference type="GO" id="GO:0030964">
    <property type="term" value="C:NADH dehydrogenase complex"/>
    <property type="evidence" value="ECO:0007669"/>
    <property type="project" value="TreeGrafter"/>
</dbReference>